<protein>
    <submittedName>
        <fullName evidence="1">Uncharacterized protein</fullName>
    </submittedName>
</protein>
<evidence type="ECO:0000313" key="2">
    <source>
        <dbReference type="Proteomes" id="UP001497480"/>
    </source>
</evidence>
<evidence type="ECO:0000313" key="1">
    <source>
        <dbReference type="EMBL" id="CAL0319800.1"/>
    </source>
</evidence>
<dbReference type="AlphaFoldDB" id="A0AAV1XF18"/>
<dbReference type="Proteomes" id="UP001497480">
    <property type="component" value="Unassembled WGS sequence"/>
</dbReference>
<dbReference type="EMBL" id="CAXHTB010000014">
    <property type="protein sequence ID" value="CAL0319800.1"/>
    <property type="molecule type" value="Genomic_DNA"/>
</dbReference>
<gene>
    <name evidence="1" type="ORF">LLUT_LOCUS20860</name>
</gene>
<accession>A0AAV1XF18</accession>
<reference evidence="1 2" key="1">
    <citation type="submission" date="2024-03" db="EMBL/GenBank/DDBJ databases">
        <authorList>
            <person name="Martinez-Hernandez J."/>
        </authorList>
    </citation>
    <scope>NUCLEOTIDE SEQUENCE [LARGE SCALE GENOMIC DNA]</scope>
</reference>
<proteinExistence type="predicted"/>
<sequence>MENGESHDHGVQPDTVYNNMFDDLLKFDKYIRSALPSLRLPLPSTPANVAATIVVTDSNPLNESTTQCYYKSEMIALGHTRSFSLDSIFLVGGANYAKEYSVKDGEESNMKYHILKRNSVPEKLDEMGGLLLMGNLLKNQMRGKMIGANELKEKIERLLPSVVNI</sequence>
<name>A0AAV1XF18_LUPLU</name>
<keyword evidence="2" id="KW-1185">Reference proteome</keyword>
<organism evidence="1 2">
    <name type="scientific">Lupinus luteus</name>
    <name type="common">European yellow lupine</name>
    <dbReference type="NCBI Taxonomy" id="3873"/>
    <lineage>
        <taxon>Eukaryota</taxon>
        <taxon>Viridiplantae</taxon>
        <taxon>Streptophyta</taxon>
        <taxon>Embryophyta</taxon>
        <taxon>Tracheophyta</taxon>
        <taxon>Spermatophyta</taxon>
        <taxon>Magnoliopsida</taxon>
        <taxon>eudicotyledons</taxon>
        <taxon>Gunneridae</taxon>
        <taxon>Pentapetalae</taxon>
        <taxon>rosids</taxon>
        <taxon>fabids</taxon>
        <taxon>Fabales</taxon>
        <taxon>Fabaceae</taxon>
        <taxon>Papilionoideae</taxon>
        <taxon>50 kb inversion clade</taxon>
        <taxon>genistoids sensu lato</taxon>
        <taxon>core genistoids</taxon>
        <taxon>Genisteae</taxon>
        <taxon>Lupinus</taxon>
    </lineage>
</organism>
<comment type="caution">
    <text evidence="1">The sequence shown here is derived from an EMBL/GenBank/DDBJ whole genome shotgun (WGS) entry which is preliminary data.</text>
</comment>